<evidence type="ECO:0000313" key="1">
    <source>
        <dbReference type="EMBL" id="ODA29106.1"/>
    </source>
</evidence>
<dbReference type="AlphaFoldDB" id="A0A1C3E793"/>
<dbReference type="EMBL" id="LYDR01000144">
    <property type="protein sequence ID" value="ODA29106.1"/>
    <property type="molecule type" value="Genomic_DNA"/>
</dbReference>
<accession>A0A1C3E793</accession>
<dbReference type="Proteomes" id="UP000094828">
    <property type="component" value="Unassembled WGS sequence"/>
</dbReference>
<evidence type="ECO:0000313" key="2">
    <source>
        <dbReference type="Proteomes" id="UP000094828"/>
    </source>
</evidence>
<keyword evidence="2" id="KW-1185">Reference proteome</keyword>
<sequence>MHYGPSPDSWAMAWRLAVSVNVLTYDSEALIWSESFAHSPGAGRHRDVLCEKWFPNLLVPVGQAFGLMVFVPLKTGLPSISYATRLLE</sequence>
<gene>
    <name evidence="1" type="ORF">A6X21_09845</name>
</gene>
<organism evidence="1 2">
    <name type="scientific">Planctopirus hydrillae</name>
    <dbReference type="NCBI Taxonomy" id="1841610"/>
    <lineage>
        <taxon>Bacteria</taxon>
        <taxon>Pseudomonadati</taxon>
        <taxon>Planctomycetota</taxon>
        <taxon>Planctomycetia</taxon>
        <taxon>Planctomycetales</taxon>
        <taxon>Planctomycetaceae</taxon>
        <taxon>Planctopirus</taxon>
    </lineage>
</organism>
<dbReference type="STRING" id="1841610.A6X21_09845"/>
<comment type="caution">
    <text evidence="1">The sequence shown here is derived from an EMBL/GenBank/DDBJ whole genome shotgun (WGS) entry which is preliminary data.</text>
</comment>
<reference evidence="1 2" key="1">
    <citation type="submission" date="2016-05" db="EMBL/GenBank/DDBJ databases">
        <title>Genomic and physiological characterization of Planctopirus sp. isolated from fresh water lake.</title>
        <authorList>
            <person name="Subhash Y."/>
            <person name="Ramana C."/>
        </authorList>
    </citation>
    <scope>NUCLEOTIDE SEQUENCE [LARGE SCALE GENOMIC DNA]</scope>
    <source>
        <strain evidence="1 2">JC280</strain>
    </source>
</reference>
<name>A0A1C3E793_9PLAN</name>
<proteinExistence type="predicted"/>
<protein>
    <submittedName>
        <fullName evidence="1">Uncharacterized protein</fullName>
    </submittedName>
</protein>